<dbReference type="RefSeq" id="XP_067760760.1">
    <property type="nucleotide sequence ID" value="XM_067911738.1"/>
</dbReference>
<reference evidence="1 2" key="1">
    <citation type="journal article" date="2014" name="PLoS Genet.">
        <title>The Genome of Spironucleus salmonicida Highlights a Fish Pathogen Adapted to Fluctuating Environments.</title>
        <authorList>
            <person name="Xu F."/>
            <person name="Jerlstrom-Hultqvist J."/>
            <person name="Einarsson E."/>
            <person name="Astvaldsson A."/>
            <person name="Svard S.G."/>
            <person name="Andersson J.O."/>
        </authorList>
    </citation>
    <scope>NUCLEOTIDE SEQUENCE [LARGE SCALE GENOMIC DNA]</scope>
    <source>
        <strain evidence="1 2">ATCC 50377</strain>
    </source>
</reference>
<comment type="caution">
    <text evidence="1">The sequence shown here is derived from an EMBL/GenBank/DDBJ whole genome shotgun (WGS) entry which is preliminary data.</text>
</comment>
<evidence type="ECO:0000313" key="2">
    <source>
        <dbReference type="Proteomes" id="UP000018208"/>
    </source>
</evidence>
<name>A0A9P8RUR0_9EUKA</name>
<gene>
    <name evidence="1" type="ORF">SS50377_27960</name>
</gene>
<organism evidence="1 2">
    <name type="scientific">Spironucleus salmonicida</name>
    <dbReference type="NCBI Taxonomy" id="348837"/>
    <lineage>
        <taxon>Eukaryota</taxon>
        <taxon>Metamonada</taxon>
        <taxon>Diplomonadida</taxon>
        <taxon>Hexamitidae</taxon>
        <taxon>Hexamitinae</taxon>
        <taxon>Spironucleus</taxon>
    </lineage>
</organism>
<dbReference type="Proteomes" id="UP000018208">
    <property type="component" value="Unassembled WGS sequence"/>
</dbReference>
<dbReference type="EMBL" id="AUWU02000008">
    <property type="protein sequence ID" value="KAH0569987.1"/>
    <property type="molecule type" value="Genomic_DNA"/>
</dbReference>
<dbReference type="AlphaFoldDB" id="A0A9P8RUR0"/>
<keyword evidence="2" id="KW-1185">Reference proteome</keyword>
<dbReference type="KEGG" id="ssao:94301983"/>
<evidence type="ECO:0000313" key="1">
    <source>
        <dbReference type="EMBL" id="KAH0569987.1"/>
    </source>
</evidence>
<protein>
    <submittedName>
        <fullName evidence="1">Uncharacterized protein</fullName>
    </submittedName>
</protein>
<sequence length="81" mass="9206">MQQRTALIVCAAVLAVLLAARHYVARYLQHATRSAPPQLQRLAREHPDCVPEGTVFDLAHLDRLRPRVLQQFRASVHAKEE</sequence>
<accession>A0A9P8RUR0</accession>
<dbReference type="GeneID" id="94301983"/>
<proteinExistence type="predicted"/>